<evidence type="ECO:0000313" key="1">
    <source>
        <dbReference type="EMBL" id="TQL59018.1"/>
    </source>
</evidence>
<evidence type="ECO:0000313" key="2">
    <source>
        <dbReference type="Proteomes" id="UP000319514"/>
    </source>
</evidence>
<gene>
    <name evidence="1" type="ORF">FB474_0362</name>
</gene>
<accession>A0A542ZFA8</accession>
<evidence type="ECO:0008006" key="3">
    <source>
        <dbReference type="Google" id="ProtNLM"/>
    </source>
</evidence>
<proteinExistence type="predicted"/>
<keyword evidence="2" id="KW-1185">Reference proteome</keyword>
<dbReference type="AlphaFoldDB" id="A0A542ZFA8"/>
<dbReference type="EMBL" id="VFOQ01000001">
    <property type="protein sequence ID" value="TQL59018.1"/>
    <property type="molecule type" value="Genomic_DNA"/>
</dbReference>
<dbReference type="Proteomes" id="UP000319514">
    <property type="component" value="Unassembled WGS sequence"/>
</dbReference>
<name>A0A542ZFA8_9MICO</name>
<sequence length="107" mass="11479">MAKFIYLYRGPATPMEDITPEVGEQLQKAWTDWGNKVGASLVDFGSPFGSRAAVADDGSEVAPSEQNGYTIVEAADLAAARGLVEGHPFLTEGKGRFAIDIYELVPM</sequence>
<dbReference type="SUPFAM" id="SSF54909">
    <property type="entry name" value="Dimeric alpha+beta barrel"/>
    <property type="match status" value="1"/>
</dbReference>
<reference evidence="1 2" key="1">
    <citation type="submission" date="2019-06" db="EMBL/GenBank/DDBJ databases">
        <title>Sequencing the genomes of 1000 actinobacteria strains.</title>
        <authorList>
            <person name="Klenk H.-P."/>
        </authorList>
    </citation>
    <scope>NUCLEOTIDE SEQUENCE [LARGE SCALE GENOMIC DNA]</scope>
    <source>
        <strain evidence="1 2">DSM 18082</strain>
    </source>
</reference>
<dbReference type="RefSeq" id="WP_141787088.1">
    <property type="nucleotide sequence ID" value="NZ_BAAAKX010000003.1"/>
</dbReference>
<comment type="caution">
    <text evidence="1">The sequence shown here is derived from an EMBL/GenBank/DDBJ whole genome shotgun (WGS) entry which is preliminary data.</text>
</comment>
<protein>
    <recommendedName>
        <fullName evidence="3">YCII-related domain-containing protein</fullName>
    </recommendedName>
</protein>
<dbReference type="InterPro" id="IPR011008">
    <property type="entry name" value="Dimeric_a/b-barrel"/>
</dbReference>
<dbReference type="OrthoDB" id="3631099at2"/>
<organism evidence="1 2">
    <name type="scientific">Oryzihumus leptocrescens</name>
    <dbReference type="NCBI Taxonomy" id="297536"/>
    <lineage>
        <taxon>Bacteria</taxon>
        <taxon>Bacillati</taxon>
        <taxon>Actinomycetota</taxon>
        <taxon>Actinomycetes</taxon>
        <taxon>Micrococcales</taxon>
        <taxon>Intrasporangiaceae</taxon>
        <taxon>Oryzihumus</taxon>
    </lineage>
</organism>